<dbReference type="InterPro" id="IPR017378">
    <property type="entry name" value="Torsin_1/2"/>
</dbReference>
<comment type="similarity">
    <text evidence="2">Belongs to the ClpA/ClpB family. Torsin subfamily.</text>
</comment>
<reference evidence="9" key="3">
    <citation type="journal article" date="2014" name="Nature">
        <title>Elephant shark genome provides unique insights into gnathostome evolution.</title>
        <authorList>
            <consortium name="International Elephant Shark Genome Sequencing Consortium"/>
            <person name="Venkatesh B."/>
            <person name="Lee A.P."/>
            <person name="Ravi V."/>
            <person name="Maurya A.K."/>
            <person name="Lian M.M."/>
            <person name="Swann J.B."/>
            <person name="Ohta Y."/>
            <person name="Flajnik M.F."/>
            <person name="Sutoh Y."/>
            <person name="Kasahara M."/>
            <person name="Hoon S."/>
            <person name="Gangu V."/>
            <person name="Roy S.W."/>
            <person name="Irimia M."/>
            <person name="Korzh V."/>
            <person name="Kondrychyn I."/>
            <person name="Lim Z.W."/>
            <person name="Tay B.H."/>
            <person name="Tohari S."/>
            <person name="Kong K.W."/>
            <person name="Ho S."/>
            <person name="Lorente-Galdos B."/>
            <person name="Quilez J."/>
            <person name="Marques-Bonet T."/>
            <person name="Raney B.J."/>
            <person name="Ingham P.W."/>
            <person name="Tay A."/>
            <person name="Hillier L.W."/>
            <person name="Minx P."/>
            <person name="Boehm T."/>
            <person name="Wilson R.K."/>
            <person name="Brenner S."/>
            <person name="Warren W.C."/>
        </authorList>
    </citation>
    <scope>NUCLEOTIDE SEQUENCE [LARGE SCALE GENOMIC DNA]</scope>
</reference>
<dbReference type="GO" id="GO:0071763">
    <property type="term" value="P:nuclear membrane organization"/>
    <property type="evidence" value="ECO:0007669"/>
    <property type="project" value="TreeGrafter"/>
</dbReference>
<sequence>LLQETHTIHCQVNRLDRDLEEKLFGQHVAKHVILKAIKGFWNNPNPKKPLTLSLHGWTGTGKNLMSKLIAKNIYAKGLDSKYVHQFVTTLHFPHSEHTSQYKEQLQKWIRGNITACERSMFIFDEMDKMQMGLIDAIKPYLDYYDNIDGVVYRKAMFLFLSNAGGEKITEVALDYWHKGNKREDIKLKDLETKLSVGVFNNKKSGFWHTSLIDKNLIDYFVPFLPLEYKHVKLCIREELISRGYPVDEDIINDIASEMTYFPKNEKIFSDKGCKAVEAKIYFYLE</sequence>
<protein>
    <submittedName>
        <fullName evidence="8">Torsin family 1 member B</fullName>
    </submittedName>
</protein>
<dbReference type="GO" id="GO:0005788">
    <property type="term" value="C:endoplasmic reticulum lumen"/>
    <property type="evidence" value="ECO:0007669"/>
    <property type="project" value="UniProtKB-SubCell"/>
</dbReference>
<dbReference type="GO" id="GO:0005524">
    <property type="term" value="F:ATP binding"/>
    <property type="evidence" value="ECO:0007669"/>
    <property type="project" value="UniProtKB-KW"/>
</dbReference>
<dbReference type="InterPro" id="IPR027417">
    <property type="entry name" value="P-loop_NTPase"/>
</dbReference>
<keyword evidence="3" id="KW-0732">Signal</keyword>
<accession>A0A4W3JIV5</accession>
<evidence type="ECO:0000256" key="6">
    <source>
        <dbReference type="PIRSR" id="PIRSR038079-1"/>
    </source>
</evidence>
<evidence type="ECO:0000256" key="1">
    <source>
        <dbReference type="ARBA" id="ARBA00004319"/>
    </source>
</evidence>
<dbReference type="Gene3D" id="3.40.50.300">
    <property type="entry name" value="P-loop containing nucleotide triphosphate hydrolases"/>
    <property type="match status" value="1"/>
</dbReference>
<dbReference type="SUPFAM" id="SSF52540">
    <property type="entry name" value="P-loop containing nucleoside triphosphate hydrolases"/>
    <property type="match status" value="1"/>
</dbReference>
<reference evidence="8" key="4">
    <citation type="submission" date="2025-08" db="UniProtKB">
        <authorList>
            <consortium name="Ensembl"/>
        </authorList>
    </citation>
    <scope>IDENTIFICATION</scope>
</reference>
<dbReference type="GO" id="GO:0016887">
    <property type="term" value="F:ATP hydrolysis activity"/>
    <property type="evidence" value="ECO:0007669"/>
    <property type="project" value="InterPro"/>
</dbReference>
<feature type="domain" description="Torsin-1A C-terminal" evidence="7">
    <location>
        <begin position="226"/>
        <end position="283"/>
    </location>
</feature>
<reference evidence="9" key="2">
    <citation type="journal article" date="2007" name="PLoS Biol.">
        <title>Survey sequencing and comparative analysis of the elephant shark (Callorhinchus milii) genome.</title>
        <authorList>
            <person name="Venkatesh B."/>
            <person name="Kirkness E.F."/>
            <person name="Loh Y.H."/>
            <person name="Halpern A.L."/>
            <person name="Lee A.P."/>
            <person name="Johnson J."/>
            <person name="Dandona N."/>
            <person name="Viswanathan L.D."/>
            <person name="Tay A."/>
            <person name="Venter J.C."/>
            <person name="Strausberg R.L."/>
            <person name="Brenner S."/>
        </authorList>
    </citation>
    <scope>NUCLEOTIDE SEQUENCE [LARGE SCALE GENOMIC DNA]</scope>
</reference>
<keyword evidence="9" id="KW-1185">Reference proteome</keyword>
<dbReference type="GO" id="GO:0034504">
    <property type="term" value="P:protein localization to nucleus"/>
    <property type="evidence" value="ECO:0007669"/>
    <property type="project" value="TreeGrafter"/>
</dbReference>
<evidence type="ECO:0000256" key="3">
    <source>
        <dbReference type="ARBA" id="ARBA00022729"/>
    </source>
</evidence>
<dbReference type="OMA" id="VARDMIY"/>
<reference evidence="8" key="5">
    <citation type="submission" date="2025-09" db="UniProtKB">
        <authorList>
            <consortium name="Ensembl"/>
        </authorList>
    </citation>
    <scope>IDENTIFICATION</scope>
</reference>
<dbReference type="PIRSF" id="PIRSF038079">
    <property type="entry name" value="Torsin_2A"/>
    <property type="match status" value="1"/>
</dbReference>
<keyword evidence="4" id="KW-0256">Endoplasmic reticulum</keyword>
<organism evidence="8 9">
    <name type="scientific">Callorhinchus milii</name>
    <name type="common">Ghost shark</name>
    <dbReference type="NCBI Taxonomy" id="7868"/>
    <lineage>
        <taxon>Eukaryota</taxon>
        <taxon>Metazoa</taxon>
        <taxon>Chordata</taxon>
        <taxon>Craniata</taxon>
        <taxon>Vertebrata</taxon>
        <taxon>Chondrichthyes</taxon>
        <taxon>Holocephali</taxon>
        <taxon>Chimaeriformes</taxon>
        <taxon>Callorhinchidae</taxon>
        <taxon>Callorhinchus</taxon>
    </lineage>
</organism>
<evidence type="ECO:0000256" key="2">
    <source>
        <dbReference type="ARBA" id="ARBA00006235"/>
    </source>
</evidence>
<evidence type="ECO:0000313" key="9">
    <source>
        <dbReference type="Proteomes" id="UP000314986"/>
    </source>
</evidence>
<dbReference type="FunFam" id="3.40.50.300:FF:001719">
    <property type="entry name" value="Torsin"/>
    <property type="match status" value="1"/>
</dbReference>
<dbReference type="InterPro" id="IPR010448">
    <property type="entry name" value="Torsin"/>
</dbReference>
<dbReference type="InterPro" id="IPR049337">
    <property type="entry name" value="TOR1A_C"/>
</dbReference>
<name>A0A4W3JIV5_CALMI</name>
<keyword evidence="5" id="KW-0325">Glycoprotein</keyword>
<feature type="binding site" evidence="6">
    <location>
        <begin position="56"/>
        <end position="63"/>
    </location>
    <ligand>
        <name>ATP</name>
        <dbReference type="ChEBI" id="CHEBI:30616"/>
    </ligand>
</feature>
<comment type="subcellular location">
    <subcellularLocation>
        <location evidence="1">Endoplasmic reticulum lumen</location>
    </subcellularLocation>
</comment>
<evidence type="ECO:0000256" key="5">
    <source>
        <dbReference type="ARBA" id="ARBA00023180"/>
    </source>
</evidence>
<dbReference type="Pfam" id="PF06309">
    <property type="entry name" value="Torsin"/>
    <property type="match status" value="1"/>
</dbReference>
<dbReference type="Ensembl" id="ENSCMIT00000039921.1">
    <property type="protein sequence ID" value="ENSCMIP00000039351.1"/>
    <property type="gene ID" value="ENSCMIG00000016501.1"/>
</dbReference>
<dbReference type="GeneTree" id="ENSGT00950000182888"/>
<dbReference type="FunCoup" id="A0A4W3JIV5">
    <property type="interactions" value="425"/>
</dbReference>
<evidence type="ECO:0000259" key="7">
    <source>
        <dbReference type="Pfam" id="PF21376"/>
    </source>
</evidence>
<dbReference type="GO" id="GO:0019894">
    <property type="term" value="F:kinesin binding"/>
    <property type="evidence" value="ECO:0007669"/>
    <property type="project" value="TreeGrafter"/>
</dbReference>
<dbReference type="PANTHER" id="PTHR10760">
    <property type="entry name" value="TORSIN"/>
    <property type="match status" value="1"/>
</dbReference>
<dbReference type="Pfam" id="PF21376">
    <property type="entry name" value="TOR1A_C"/>
    <property type="match status" value="1"/>
</dbReference>
<reference evidence="9" key="1">
    <citation type="journal article" date="2006" name="Science">
        <title>Ancient noncoding elements conserved in the human genome.</title>
        <authorList>
            <person name="Venkatesh B."/>
            <person name="Kirkness E.F."/>
            <person name="Loh Y.H."/>
            <person name="Halpern A.L."/>
            <person name="Lee A.P."/>
            <person name="Johnson J."/>
            <person name="Dandona N."/>
            <person name="Viswanathan L.D."/>
            <person name="Tay A."/>
            <person name="Venter J.C."/>
            <person name="Strausberg R.L."/>
            <person name="Brenner S."/>
        </authorList>
    </citation>
    <scope>NUCLEOTIDE SEQUENCE [LARGE SCALE GENOMIC DNA]</scope>
</reference>
<dbReference type="InParanoid" id="A0A4W3JIV5"/>
<keyword evidence="6" id="KW-0067">ATP-binding</keyword>
<dbReference type="STRING" id="7868.ENSCMIP00000039351"/>
<dbReference type="Proteomes" id="UP000314986">
    <property type="component" value="Unassembled WGS sequence"/>
</dbReference>
<dbReference type="GO" id="GO:0005635">
    <property type="term" value="C:nuclear envelope"/>
    <property type="evidence" value="ECO:0007669"/>
    <property type="project" value="TreeGrafter"/>
</dbReference>
<proteinExistence type="inferred from homology"/>
<keyword evidence="6" id="KW-0547">Nucleotide-binding</keyword>
<dbReference type="PANTHER" id="PTHR10760:SF14">
    <property type="entry name" value="TORSIN-1B"/>
    <property type="match status" value="1"/>
</dbReference>
<evidence type="ECO:0000313" key="8">
    <source>
        <dbReference type="Ensembl" id="ENSCMIP00000039351.1"/>
    </source>
</evidence>
<evidence type="ECO:0000256" key="4">
    <source>
        <dbReference type="ARBA" id="ARBA00022824"/>
    </source>
</evidence>
<dbReference type="AlphaFoldDB" id="A0A4W3JIV5"/>